<keyword evidence="1" id="KW-1133">Transmembrane helix</keyword>
<feature type="transmembrane region" description="Helical" evidence="1">
    <location>
        <begin position="86"/>
        <end position="103"/>
    </location>
</feature>
<feature type="transmembrane region" description="Helical" evidence="1">
    <location>
        <begin position="266"/>
        <end position="288"/>
    </location>
</feature>
<dbReference type="AlphaFoldDB" id="A0A418VQV1"/>
<keyword evidence="3" id="KW-0012">Acyltransferase</keyword>
<dbReference type="OrthoDB" id="9796461at2"/>
<feature type="domain" description="Acyltransferase 3" evidence="2">
    <location>
        <begin position="7"/>
        <end position="336"/>
    </location>
</feature>
<dbReference type="PANTHER" id="PTHR23028:SF53">
    <property type="entry name" value="ACYL_TRANSF_3 DOMAIN-CONTAINING PROTEIN"/>
    <property type="match status" value="1"/>
</dbReference>
<sequence>MQARSIQLDVMRAFAILLVIGAHFRFAAPDGVVGALAYVWHEWGGFGVPLFFTLSGYLVGGLLITEMRTRGGIDVGRFLIRRGLKIWPAYFVFLAYLVAMPLAKGASLRELLSDYWPNALFLNNYIGPNPALHTWSLAVEEHFYLALPFVLLALIRVGWSAGIAPLCLLAPLAWSVLRAVCAVFGDPYLVDSTMPATHLWLDGLLAGVGVRALVEFNPEVVAGLRVWRWPLIAAGIGVIACLALPWPTLNGVSLYKILPVRVVSSTAILMGVLHLSMTAWWTAALAWIGRYSYSIYLWHVTVIGGISRAISPFVHDGSVAEWIVAATLTVSAAVLFGGLMSRLIEWPVVSLRDRFLPASSSRYASGETVTDAPIALDFSRRRSQARANSTGEV</sequence>
<dbReference type="Proteomes" id="UP000285523">
    <property type="component" value="Unassembled WGS sequence"/>
</dbReference>
<evidence type="ECO:0000313" key="4">
    <source>
        <dbReference type="Proteomes" id="UP000285523"/>
    </source>
</evidence>
<evidence type="ECO:0000313" key="3">
    <source>
        <dbReference type="EMBL" id="RJF78728.1"/>
    </source>
</evidence>
<dbReference type="GO" id="GO:0000271">
    <property type="term" value="P:polysaccharide biosynthetic process"/>
    <property type="evidence" value="ECO:0007669"/>
    <property type="project" value="TreeGrafter"/>
</dbReference>
<accession>A0A418VQV1</accession>
<organism evidence="3 4">
    <name type="scientific">Rhodopseudomonas palustris</name>
    <dbReference type="NCBI Taxonomy" id="1076"/>
    <lineage>
        <taxon>Bacteria</taxon>
        <taxon>Pseudomonadati</taxon>
        <taxon>Pseudomonadota</taxon>
        <taxon>Alphaproteobacteria</taxon>
        <taxon>Hyphomicrobiales</taxon>
        <taxon>Nitrobacteraceae</taxon>
        <taxon>Rhodopseudomonas</taxon>
    </lineage>
</organism>
<protein>
    <submittedName>
        <fullName evidence="3">Acyltransferase</fullName>
    </submittedName>
</protein>
<name>A0A418VQV1_RHOPL</name>
<feature type="transmembrane region" description="Helical" evidence="1">
    <location>
        <begin position="320"/>
        <end position="344"/>
    </location>
</feature>
<evidence type="ECO:0000259" key="2">
    <source>
        <dbReference type="Pfam" id="PF01757"/>
    </source>
</evidence>
<gene>
    <name evidence="3" type="ORF">D4Q52_00775</name>
</gene>
<dbReference type="EMBL" id="QYYD01000001">
    <property type="protein sequence ID" value="RJF78728.1"/>
    <property type="molecule type" value="Genomic_DNA"/>
</dbReference>
<dbReference type="Pfam" id="PF01757">
    <property type="entry name" value="Acyl_transf_3"/>
    <property type="match status" value="1"/>
</dbReference>
<dbReference type="InterPro" id="IPR002656">
    <property type="entry name" value="Acyl_transf_3_dom"/>
</dbReference>
<keyword evidence="1" id="KW-0472">Membrane</keyword>
<feature type="transmembrane region" description="Helical" evidence="1">
    <location>
        <begin position="43"/>
        <end position="65"/>
    </location>
</feature>
<dbReference type="InterPro" id="IPR050879">
    <property type="entry name" value="Acyltransferase_3"/>
</dbReference>
<comment type="caution">
    <text evidence="3">The sequence shown here is derived from an EMBL/GenBank/DDBJ whole genome shotgun (WGS) entry which is preliminary data.</text>
</comment>
<dbReference type="PANTHER" id="PTHR23028">
    <property type="entry name" value="ACETYLTRANSFERASE"/>
    <property type="match status" value="1"/>
</dbReference>
<reference evidence="3 4" key="1">
    <citation type="submission" date="2018-09" db="EMBL/GenBank/DDBJ databases">
        <title>Draft genome sequence of Rhodopseudomonas palustris 2.1.18.</title>
        <authorList>
            <person name="Robertson S.L."/>
            <person name="Meyer T.E."/>
            <person name="Kyndt J.A."/>
        </authorList>
    </citation>
    <scope>NUCLEOTIDE SEQUENCE [LARGE SCALE GENOMIC DNA]</scope>
    <source>
        <strain evidence="3 4">2.1.18</strain>
    </source>
</reference>
<keyword evidence="3" id="KW-0808">Transferase</keyword>
<dbReference type="RefSeq" id="WP_119854625.1">
    <property type="nucleotide sequence ID" value="NZ_QYYD01000001.1"/>
</dbReference>
<dbReference type="GO" id="GO:0016020">
    <property type="term" value="C:membrane"/>
    <property type="evidence" value="ECO:0007669"/>
    <property type="project" value="TreeGrafter"/>
</dbReference>
<feature type="transmembrane region" description="Helical" evidence="1">
    <location>
        <begin position="226"/>
        <end position="246"/>
    </location>
</feature>
<feature type="transmembrane region" description="Helical" evidence="1">
    <location>
        <begin position="295"/>
        <end position="314"/>
    </location>
</feature>
<dbReference type="GO" id="GO:0016747">
    <property type="term" value="F:acyltransferase activity, transferring groups other than amino-acyl groups"/>
    <property type="evidence" value="ECO:0007669"/>
    <property type="project" value="InterPro"/>
</dbReference>
<proteinExistence type="predicted"/>
<evidence type="ECO:0000256" key="1">
    <source>
        <dbReference type="SAM" id="Phobius"/>
    </source>
</evidence>
<keyword evidence="1" id="KW-0812">Transmembrane</keyword>